<proteinExistence type="predicted"/>
<evidence type="ECO:0000259" key="3">
    <source>
        <dbReference type="Pfam" id="PF10633"/>
    </source>
</evidence>
<evidence type="ECO:0000256" key="1">
    <source>
        <dbReference type="SAM" id="Phobius"/>
    </source>
</evidence>
<dbReference type="PANTHER" id="PTHR35902:SF3">
    <property type="entry name" value="NPCBM-ASSOCIATED, NEW3 DOMAIN OF ALPHA-GALACTOSIDASE"/>
    <property type="match status" value="1"/>
</dbReference>
<dbReference type="Gene3D" id="2.60.40.10">
    <property type="entry name" value="Immunoglobulins"/>
    <property type="match status" value="2"/>
</dbReference>
<feature type="domain" description="CARDB" evidence="2">
    <location>
        <begin position="188"/>
        <end position="279"/>
    </location>
</feature>
<comment type="caution">
    <text evidence="4">The sequence shown here is derived from an EMBL/GenBank/DDBJ whole genome shotgun (WGS) entry which is preliminary data.</text>
</comment>
<gene>
    <name evidence="4" type="ORF">KM295_14025</name>
</gene>
<accession>A0A9R1CVM8</accession>
<evidence type="ECO:0000313" key="5">
    <source>
        <dbReference type="Proteomes" id="UP001139494"/>
    </source>
</evidence>
<evidence type="ECO:0008006" key="6">
    <source>
        <dbReference type="Google" id="ProtNLM"/>
    </source>
</evidence>
<keyword evidence="1" id="KW-0812">Transmembrane</keyword>
<dbReference type="InterPro" id="IPR011635">
    <property type="entry name" value="CARDB"/>
</dbReference>
<dbReference type="EMBL" id="JAHLKM010000029">
    <property type="protein sequence ID" value="MCQ4334572.1"/>
    <property type="molecule type" value="Genomic_DNA"/>
</dbReference>
<keyword evidence="1" id="KW-1133">Transmembrane helix</keyword>
<evidence type="ECO:0000259" key="2">
    <source>
        <dbReference type="Pfam" id="PF07705"/>
    </source>
</evidence>
<dbReference type="Pfam" id="PF10633">
    <property type="entry name" value="NPCBM_assoc"/>
    <property type="match status" value="1"/>
</dbReference>
<protein>
    <recommendedName>
        <fullName evidence="6">S-layer protein</fullName>
    </recommendedName>
</protein>
<dbReference type="InterPro" id="IPR018905">
    <property type="entry name" value="A-galactase_NEW3"/>
</dbReference>
<keyword evidence="5" id="KW-1185">Reference proteome</keyword>
<dbReference type="InterPro" id="IPR013783">
    <property type="entry name" value="Ig-like_fold"/>
</dbReference>
<feature type="domain" description="Alpha-galactosidase NEW3" evidence="3">
    <location>
        <begin position="420"/>
        <end position="494"/>
    </location>
</feature>
<dbReference type="AlphaFoldDB" id="A0A9R1CVM8"/>
<dbReference type="Pfam" id="PF07705">
    <property type="entry name" value="CARDB"/>
    <property type="match status" value="1"/>
</dbReference>
<organism evidence="4 5">
    <name type="scientific">Natronomonas aquatica</name>
    <dbReference type="NCBI Taxonomy" id="2841590"/>
    <lineage>
        <taxon>Archaea</taxon>
        <taxon>Methanobacteriati</taxon>
        <taxon>Methanobacteriota</taxon>
        <taxon>Stenosarchaea group</taxon>
        <taxon>Halobacteria</taxon>
        <taxon>Halobacteriales</taxon>
        <taxon>Natronomonadaceae</taxon>
        <taxon>Natronomonas</taxon>
    </lineage>
</organism>
<feature type="transmembrane region" description="Helical" evidence="1">
    <location>
        <begin position="521"/>
        <end position="541"/>
    </location>
</feature>
<dbReference type="Proteomes" id="UP001139494">
    <property type="component" value="Unassembled WGS sequence"/>
</dbReference>
<evidence type="ECO:0000313" key="4">
    <source>
        <dbReference type="EMBL" id="MCQ4334572.1"/>
    </source>
</evidence>
<reference evidence="4" key="1">
    <citation type="journal article" date="2023" name="Front. Microbiol.">
        <title>Genomic-based phylogenetic and metabolic analyses of the genus Natronomonas, and description of Natronomonas aquatica sp. nov.</title>
        <authorList>
            <person name="Garcia-Roldan A."/>
            <person name="Duran-Viseras A."/>
            <person name="de la Haba R.R."/>
            <person name="Corral P."/>
            <person name="Sanchez-Porro C."/>
            <person name="Ventosa A."/>
        </authorList>
    </citation>
    <scope>NUCLEOTIDE SEQUENCE</scope>
    <source>
        <strain evidence="4">F2-12</strain>
    </source>
</reference>
<dbReference type="RefSeq" id="WP_256030628.1">
    <property type="nucleotide sequence ID" value="NZ_JAHLKM010000029.1"/>
</dbReference>
<sequence>MERERLRAVATVTLSVVLLGSVLAAAGAGTVSAERYNDFSEPTLDPSVQDENVVSPGETKRFELTVQNRHDGTTETDRRIDGISEVVQSHRVELGAATATTASFESTDAPFDIKSGTQNLGTIQAGSSQPASLTVEVDEGAEPGTYRVPVTMKYEYVRGIIVDNDGYIINRNTETVTEYVTIRVEKAPRLSVEGVESDGIYRNADGAVTVTLQNTGSETARDASLRMLESTHFRPRTDGVSVGRLEPGETATATFQTGIANVDEAGEYAANFRLHYDDENGNAAESAVRTGSVPVAEGPEFELSAETEALYVDSIGAVSVTVENTGDRAATDARALLQPLEPFSRLSTQGNLGTLEPGETATTTFKLEASDRTVPQTYPLSFTIGHDDGYGNRVESDQHTVAVDVDPEKKFRVVETTTLESGSTETVELTVENTGGGPLTNAEIRINTNSPFSTDDDTAYVGTLEPGETETATFTVTTDGAATPKTYSLDTTIKHDNAFGNTVVTDIETAPVTVTSPEGRLFEIVAVVVLIAILAGAGIAYRDQIRASVR</sequence>
<name>A0A9R1CVM8_9EURY</name>
<dbReference type="PANTHER" id="PTHR35902">
    <property type="entry name" value="S-LAYER DOMAIN-LIKE PROTEIN-RELATED"/>
    <property type="match status" value="1"/>
</dbReference>
<keyword evidence="1" id="KW-0472">Membrane</keyword>